<accession>A0ABR7EGZ6</accession>
<evidence type="ECO:0000256" key="6">
    <source>
        <dbReference type="SAM" id="Phobius"/>
    </source>
</evidence>
<comment type="caution">
    <text evidence="7">The sequence shown here is derived from an EMBL/GenBank/DDBJ whole genome shotgun (WGS) entry which is preliminary data.</text>
</comment>
<feature type="transmembrane region" description="Helical" evidence="6">
    <location>
        <begin position="86"/>
        <end position="102"/>
    </location>
</feature>
<keyword evidence="8" id="KW-1185">Reference proteome</keyword>
<keyword evidence="3 6" id="KW-0812">Transmembrane</keyword>
<feature type="transmembrane region" description="Helical" evidence="6">
    <location>
        <begin position="295"/>
        <end position="321"/>
    </location>
</feature>
<protein>
    <submittedName>
        <fullName evidence="7">ABC transporter permease</fullName>
    </submittedName>
</protein>
<evidence type="ECO:0000313" key="7">
    <source>
        <dbReference type="EMBL" id="MBC5648309.1"/>
    </source>
</evidence>
<feature type="transmembrane region" description="Helical" evidence="6">
    <location>
        <begin position="108"/>
        <end position="128"/>
    </location>
</feature>
<dbReference type="PANTHER" id="PTHR47089:SF1">
    <property type="entry name" value="GUANOSINE ABC TRANSPORTER PERMEASE PROTEIN NUPP"/>
    <property type="match status" value="1"/>
</dbReference>
<evidence type="ECO:0000256" key="2">
    <source>
        <dbReference type="ARBA" id="ARBA00022475"/>
    </source>
</evidence>
<dbReference type="Proteomes" id="UP000606889">
    <property type="component" value="Unassembled WGS sequence"/>
</dbReference>
<feature type="transmembrane region" description="Helical" evidence="6">
    <location>
        <begin position="212"/>
        <end position="230"/>
    </location>
</feature>
<proteinExistence type="predicted"/>
<feature type="transmembrane region" description="Helical" evidence="6">
    <location>
        <begin position="341"/>
        <end position="363"/>
    </location>
</feature>
<dbReference type="InterPro" id="IPR001851">
    <property type="entry name" value="ABC_transp_permease"/>
</dbReference>
<feature type="transmembrane region" description="Helical" evidence="6">
    <location>
        <begin position="140"/>
        <end position="158"/>
    </location>
</feature>
<feature type="transmembrane region" description="Helical" evidence="6">
    <location>
        <begin position="53"/>
        <end position="74"/>
    </location>
</feature>
<sequence>MKMRELIKKPATGILLAILIGFVAGAVVLAVAGFNPLEAYGALFRGVFSKPKYIAQVIIKSTPIILTGISFVVAFKSGLFNIGGEGQYIMGALTAVIVGGKLELPPGLHFVVVIIMAMIMSGLLGAFVGVLKTRFGVHEVISCVMLNWIMLYLSNFLITTEWLKKPGTEASIEANTSAWSVVLNSWKTSDAGMEQLANSNSPMAEVLLKTDFNYGILVAVLIAVGVYFLYKNTTKGYELRAVGINQHASQLAGISVNKNVILSMAISAAIAGLAGALTITGVMPHRVTQLATHEGYGFAGISVALIGGCSPIGSIFSGLFYSMLTYGSASIQSEVGAASEIMDIVIGVIIYMIAISSLFIMLANRKKTAGCAAGKRKAEKHG</sequence>
<evidence type="ECO:0000256" key="5">
    <source>
        <dbReference type="ARBA" id="ARBA00023136"/>
    </source>
</evidence>
<dbReference type="PANTHER" id="PTHR47089">
    <property type="entry name" value="ABC TRANSPORTER, PERMEASE PROTEIN"/>
    <property type="match status" value="1"/>
</dbReference>
<comment type="subcellular location">
    <subcellularLocation>
        <location evidence="1">Cell membrane</location>
        <topology evidence="1">Multi-pass membrane protein</topology>
    </subcellularLocation>
</comment>
<dbReference type="Pfam" id="PF02653">
    <property type="entry name" value="BPD_transp_2"/>
    <property type="match status" value="1"/>
</dbReference>
<evidence type="ECO:0000256" key="1">
    <source>
        <dbReference type="ARBA" id="ARBA00004651"/>
    </source>
</evidence>
<dbReference type="RefSeq" id="WP_186857822.1">
    <property type="nucleotide sequence ID" value="NZ_JACOON010000004.1"/>
</dbReference>
<gene>
    <name evidence="7" type="ORF">H8S18_08165</name>
</gene>
<dbReference type="EMBL" id="JACOON010000004">
    <property type="protein sequence ID" value="MBC5648309.1"/>
    <property type="molecule type" value="Genomic_DNA"/>
</dbReference>
<keyword evidence="5 6" id="KW-0472">Membrane</keyword>
<name>A0ABR7EGZ6_9FIRM</name>
<reference evidence="7 8" key="1">
    <citation type="submission" date="2020-08" db="EMBL/GenBank/DDBJ databases">
        <title>Genome public.</title>
        <authorList>
            <person name="Liu C."/>
            <person name="Sun Q."/>
        </authorList>
    </citation>
    <scope>NUCLEOTIDE SEQUENCE [LARGE SCALE GENOMIC DNA]</scope>
    <source>
        <strain evidence="7 8">NSJ-35</strain>
    </source>
</reference>
<organism evidence="7 8">
    <name type="scientific">Christensenella tenuis</name>
    <dbReference type="NCBI Taxonomy" id="2763033"/>
    <lineage>
        <taxon>Bacteria</taxon>
        <taxon>Bacillati</taxon>
        <taxon>Bacillota</taxon>
        <taxon>Clostridia</taxon>
        <taxon>Christensenellales</taxon>
        <taxon>Christensenellaceae</taxon>
        <taxon>Christensenella</taxon>
    </lineage>
</organism>
<feature type="transmembrane region" description="Helical" evidence="6">
    <location>
        <begin position="12"/>
        <end position="33"/>
    </location>
</feature>
<dbReference type="CDD" id="cd06580">
    <property type="entry name" value="TM_PBP1_transp_TpRbsC_like"/>
    <property type="match status" value="1"/>
</dbReference>
<keyword evidence="2" id="KW-1003">Cell membrane</keyword>
<evidence type="ECO:0000313" key="8">
    <source>
        <dbReference type="Proteomes" id="UP000606889"/>
    </source>
</evidence>
<evidence type="ECO:0000256" key="4">
    <source>
        <dbReference type="ARBA" id="ARBA00022989"/>
    </source>
</evidence>
<keyword evidence="4 6" id="KW-1133">Transmembrane helix</keyword>
<evidence type="ECO:0000256" key="3">
    <source>
        <dbReference type="ARBA" id="ARBA00022692"/>
    </source>
</evidence>
<feature type="transmembrane region" description="Helical" evidence="6">
    <location>
        <begin position="260"/>
        <end position="283"/>
    </location>
</feature>